<dbReference type="OrthoDB" id="9981685at2759"/>
<dbReference type="AlphaFoldDB" id="A0A8X6IJL7"/>
<dbReference type="EMBL" id="BMAW01090638">
    <property type="protein sequence ID" value="GFS45837.1"/>
    <property type="molecule type" value="Genomic_DNA"/>
</dbReference>
<name>A0A8X6IJL7_NEPPI</name>
<gene>
    <name evidence="1" type="ORF">NPIL_274051</name>
</gene>
<evidence type="ECO:0000313" key="1">
    <source>
        <dbReference type="EMBL" id="GFS45837.1"/>
    </source>
</evidence>
<accession>A0A8X6IJL7</accession>
<comment type="caution">
    <text evidence="1">The sequence shown here is derived from an EMBL/GenBank/DDBJ whole genome shotgun (WGS) entry which is preliminary data.</text>
</comment>
<dbReference type="Proteomes" id="UP000887013">
    <property type="component" value="Unassembled WGS sequence"/>
</dbReference>
<keyword evidence="2" id="KW-1185">Reference proteome</keyword>
<sequence>MRRAWRISFMITGFVFHKKGAGRHRISDENIERVPEAFLRSLKNSVISSARQYKYPGPLITRGFPNNKTQILWTRYWVWIARSFLNLVANSVEPMCLICSL</sequence>
<evidence type="ECO:0000313" key="2">
    <source>
        <dbReference type="Proteomes" id="UP000887013"/>
    </source>
</evidence>
<protein>
    <submittedName>
        <fullName evidence="1">Uncharacterized protein</fullName>
    </submittedName>
</protein>
<organism evidence="1 2">
    <name type="scientific">Nephila pilipes</name>
    <name type="common">Giant wood spider</name>
    <name type="synonym">Nephila maculata</name>
    <dbReference type="NCBI Taxonomy" id="299642"/>
    <lineage>
        <taxon>Eukaryota</taxon>
        <taxon>Metazoa</taxon>
        <taxon>Ecdysozoa</taxon>
        <taxon>Arthropoda</taxon>
        <taxon>Chelicerata</taxon>
        <taxon>Arachnida</taxon>
        <taxon>Araneae</taxon>
        <taxon>Araneomorphae</taxon>
        <taxon>Entelegynae</taxon>
        <taxon>Araneoidea</taxon>
        <taxon>Nephilidae</taxon>
        <taxon>Nephila</taxon>
    </lineage>
</organism>
<reference evidence="1" key="1">
    <citation type="submission" date="2020-08" db="EMBL/GenBank/DDBJ databases">
        <title>Multicomponent nature underlies the extraordinary mechanical properties of spider dragline silk.</title>
        <authorList>
            <person name="Kono N."/>
            <person name="Nakamura H."/>
            <person name="Mori M."/>
            <person name="Yoshida Y."/>
            <person name="Ohtoshi R."/>
            <person name="Malay A.D."/>
            <person name="Moran D.A.P."/>
            <person name="Tomita M."/>
            <person name="Numata K."/>
            <person name="Arakawa K."/>
        </authorList>
    </citation>
    <scope>NUCLEOTIDE SEQUENCE</scope>
</reference>
<proteinExistence type="predicted"/>